<feature type="domain" description="HTH araC/xylS-type" evidence="4">
    <location>
        <begin position="239"/>
        <end position="337"/>
    </location>
</feature>
<dbReference type="Pfam" id="PF12625">
    <property type="entry name" value="Arabinose_bd"/>
    <property type="match status" value="1"/>
</dbReference>
<dbReference type="Pfam" id="PF12833">
    <property type="entry name" value="HTH_18"/>
    <property type="match status" value="1"/>
</dbReference>
<keyword evidence="6" id="KW-1185">Reference proteome</keyword>
<dbReference type="Proteomes" id="UP000771797">
    <property type="component" value="Unassembled WGS sequence"/>
</dbReference>
<evidence type="ECO:0000256" key="1">
    <source>
        <dbReference type="ARBA" id="ARBA00023015"/>
    </source>
</evidence>
<gene>
    <name evidence="5" type="ORF">A6D6_04176</name>
</gene>
<dbReference type="Gene3D" id="1.10.10.60">
    <property type="entry name" value="Homeodomain-like"/>
    <property type="match status" value="1"/>
</dbReference>
<evidence type="ECO:0000313" key="6">
    <source>
        <dbReference type="Proteomes" id="UP000771797"/>
    </source>
</evidence>
<name>A0ABQ6Y2A4_9GAMM</name>
<keyword evidence="2" id="KW-0238">DNA-binding</keyword>
<evidence type="ECO:0000256" key="2">
    <source>
        <dbReference type="ARBA" id="ARBA00023125"/>
    </source>
</evidence>
<keyword evidence="3" id="KW-0804">Transcription</keyword>
<sequence length="355" mass="40399">MASKLFPASNLPALMEIALRSRLDVQALFQKAGIDADMVGRAECYVRVEQIDTVFSTAFAETRDPLFGLHVGRDNHYGNLDIIGNLMAASASLDQGLALLFRYKDLLVPYLGFALRHEADAVALEVFPHYPDLEFTQTRTHNELVVATIVAIGRSLTGGRFPVREVAFRHSAPPPPQLNEYRVFFQCPLVFEAPCNAVLFDEAALTSPLPGAYPDYRRRLERAADRLLGALTRAAAVSLQVRERLYETLGQDAWSVEKVASSLNMTTRTLQRRLRQEGLRFADLRDQVRHEHACRKLVEPCCDMQQLTQDLGFSDIANFYHAFRRWQGCAPGEYRRRQFTERARNERMAIHRMER</sequence>
<keyword evidence="1" id="KW-0805">Transcription regulation</keyword>
<dbReference type="InterPro" id="IPR018060">
    <property type="entry name" value="HTH_AraC"/>
</dbReference>
<protein>
    <submittedName>
        <fullName evidence="5">AraC family transcriptional regulator</fullName>
    </submittedName>
</protein>
<accession>A0ABQ6Y2A4</accession>
<reference evidence="5 6" key="1">
    <citation type="submission" date="2012-09" db="EMBL/GenBank/DDBJ databases">
        <title>Genome Sequence of alkane-degrading Bacterium Alcanivorax sp. 6-D-6.</title>
        <authorList>
            <person name="Lai Q."/>
            <person name="Shao Z."/>
        </authorList>
    </citation>
    <scope>NUCLEOTIDE SEQUENCE [LARGE SCALE GENOMIC DNA]</scope>
    <source>
        <strain evidence="5 6">6-D-6</strain>
    </source>
</reference>
<dbReference type="PROSITE" id="PS01124">
    <property type="entry name" value="HTH_ARAC_FAMILY_2"/>
    <property type="match status" value="1"/>
</dbReference>
<dbReference type="SMART" id="SM00342">
    <property type="entry name" value="HTH_ARAC"/>
    <property type="match status" value="1"/>
</dbReference>
<organism evidence="5 6">
    <name type="scientific">Alcanivorax xiamenensis</name>
    <dbReference type="NCBI Taxonomy" id="1177156"/>
    <lineage>
        <taxon>Bacteria</taxon>
        <taxon>Pseudomonadati</taxon>
        <taxon>Pseudomonadota</taxon>
        <taxon>Gammaproteobacteria</taxon>
        <taxon>Oceanospirillales</taxon>
        <taxon>Alcanivoracaceae</taxon>
        <taxon>Alcanivorax</taxon>
    </lineage>
</organism>
<evidence type="ECO:0000256" key="3">
    <source>
        <dbReference type="ARBA" id="ARBA00023163"/>
    </source>
</evidence>
<proteinExistence type="predicted"/>
<evidence type="ECO:0000259" key="4">
    <source>
        <dbReference type="PROSITE" id="PS01124"/>
    </source>
</evidence>
<evidence type="ECO:0000313" key="5">
    <source>
        <dbReference type="EMBL" id="KAF0802033.1"/>
    </source>
</evidence>
<dbReference type="PANTHER" id="PTHR47894:SF1">
    <property type="entry name" value="HTH-TYPE TRANSCRIPTIONAL REGULATOR VQSM"/>
    <property type="match status" value="1"/>
</dbReference>
<dbReference type="PANTHER" id="PTHR47894">
    <property type="entry name" value="HTH-TYPE TRANSCRIPTIONAL REGULATOR GADX"/>
    <property type="match status" value="1"/>
</dbReference>
<dbReference type="SUPFAM" id="SSF46689">
    <property type="entry name" value="Homeodomain-like"/>
    <property type="match status" value="1"/>
</dbReference>
<dbReference type="RefSeq" id="WP_133492581.1">
    <property type="nucleotide sequence ID" value="NZ_AQPF01000081.1"/>
</dbReference>
<dbReference type="EMBL" id="AQPF01000081">
    <property type="protein sequence ID" value="KAF0802033.1"/>
    <property type="molecule type" value="Genomic_DNA"/>
</dbReference>
<dbReference type="InterPro" id="IPR032687">
    <property type="entry name" value="AraC-type_N"/>
</dbReference>
<dbReference type="InterPro" id="IPR009057">
    <property type="entry name" value="Homeodomain-like_sf"/>
</dbReference>
<comment type="caution">
    <text evidence="5">The sequence shown here is derived from an EMBL/GenBank/DDBJ whole genome shotgun (WGS) entry which is preliminary data.</text>
</comment>